<evidence type="ECO:0000256" key="5">
    <source>
        <dbReference type="RuleBase" id="RU362057"/>
    </source>
</evidence>
<accession>A0A978VS92</accession>
<dbReference type="GO" id="GO:0080043">
    <property type="term" value="F:quercetin 3-O-glucosyltransferase activity"/>
    <property type="evidence" value="ECO:0007669"/>
    <property type="project" value="TreeGrafter"/>
</dbReference>
<keyword evidence="2 4" id="KW-0328">Glycosyltransferase</keyword>
<comment type="caution">
    <text evidence="6">The sequence shown here is derived from an EMBL/GenBank/DDBJ whole genome shotgun (WGS) entry which is preliminary data.</text>
</comment>
<dbReference type="AlphaFoldDB" id="A0A978VS92"/>
<evidence type="ECO:0000313" key="6">
    <source>
        <dbReference type="EMBL" id="KAH7538417.1"/>
    </source>
</evidence>
<dbReference type="EMBL" id="JAEACU010000003">
    <property type="protein sequence ID" value="KAH7538417.1"/>
    <property type="molecule type" value="Genomic_DNA"/>
</dbReference>
<dbReference type="OrthoDB" id="5835829at2759"/>
<evidence type="ECO:0000256" key="2">
    <source>
        <dbReference type="ARBA" id="ARBA00022676"/>
    </source>
</evidence>
<dbReference type="PROSITE" id="PS00375">
    <property type="entry name" value="UDPGT"/>
    <property type="match status" value="1"/>
</dbReference>
<keyword evidence="3 4" id="KW-0808">Transferase</keyword>
<dbReference type="SUPFAM" id="SSF53756">
    <property type="entry name" value="UDP-Glycosyltransferase/glycogen phosphorylase"/>
    <property type="match status" value="1"/>
</dbReference>
<dbReference type="Gene3D" id="3.40.50.2000">
    <property type="entry name" value="Glycogen Phosphorylase B"/>
    <property type="match status" value="2"/>
</dbReference>
<dbReference type="PANTHER" id="PTHR11926:SF1494">
    <property type="entry name" value="FLAVONOL 3-O-GLUCOSYLTRANSFERASE UGT76E12-RELATED"/>
    <property type="match status" value="1"/>
</dbReference>
<dbReference type="FunFam" id="3.40.50.2000:FF:000091">
    <property type="entry name" value="Glycosyltransferase"/>
    <property type="match status" value="1"/>
</dbReference>
<comment type="similarity">
    <text evidence="1 4">Belongs to the UDP-glycosyltransferase family.</text>
</comment>
<dbReference type="FunFam" id="3.40.50.2000:FF:000129">
    <property type="entry name" value="Glycosyltransferase"/>
    <property type="match status" value="1"/>
</dbReference>
<dbReference type="InterPro" id="IPR035595">
    <property type="entry name" value="UDP_glycos_trans_CS"/>
</dbReference>
<dbReference type="PANTHER" id="PTHR11926">
    <property type="entry name" value="GLUCOSYL/GLUCURONOSYL TRANSFERASES"/>
    <property type="match status" value="1"/>
</dbReference>
<evidence type="ECO:0000256" key="3">
    <source>
        <dbReference type="ARBA" id="ARBA00022679"/>
    </source>
</evidence>
<reference evidence="6" key="1">
    <citation type="journal article" date="2021" name="Front. Plant Sci.">
        <title>Chromosome-Scale Genome Assembly for Chinese Sour Jujube and Insights Into Its Genome Evolution and Domestication Signature.</title>
        <authorList>
            <person name="Shen L.-Y."/>
            <person name="Luo H."/>
            <person name="Wang X.-L."/>
            <person name="Wang X.-M."/>
            <person name="Qiu X.-J."/>
            <person name="Liu H."/>
            <person name="Zhou S.-S."/>
            <person name="Jia K.-H."/>
            <person name="Nie S."/>
            <person name="Bao Y.-T."/>
            <person name="Zhang R.-G."/>
            <person name="Yun Q.-Z."/>
            <person name="Chai Y.-H."/>
            <person name="Lu J.-Y."/>
            <person name="Li Y."/>
            <person name="Zhao S.-W."/>
            <person name="Mao J.-F."/>
            <person name="Jia S.-G."/>
            <person name="Mao Y.-M."/>
        </authorList>
    </citation>
    <scope>NUCLEOTIDE SEQUENCE</scope>
    <source>
        <strain evidence="6">AT0</strain>
        <tissue evidence="6">Leaf</tissue>
    </source>
</reference>
<dbReference type="SMR" id="A0A978VS92"/>
<evidence type="ECO:0000256" key="4">
    <source>
        <dbReference type="RuleBase" id="RU003718"/>
    </source>
</evidence>
<organism evidence="6 7">
    <name type="scientific">Ziziphus jujuba var. spinosa</name>
    <dbReference type="NCBI Taxonomy" id="714518"/>
    <lineage>
        <taxon>Eukaryota</taxon>
        <taxon>Viridiplantae</taxon>
        <taxon>Streptophyta</taxon>
        <taxon>Embryophyta</taxon>
        <taxon>Tracheophyta</taxon>
        <taxon>Spermatophyta</taxon>
        <taxon>Magnoliopsida</taxon>
        <taxon>eudicotyledons</taxon>
        <taxon>Gunneridae</taxon>
        <taxon>Pentapetalae</taxon>
        <taxon>rosids</taxon>
        <taxon>fabids</taxon>
        <taxon>Rosales</taxon>
        <taxon>Rhamnaceae</taxon>
        <taxon>Paliureae</taxon>
        <taxon>Ziziphus</taxon>
    </lineage>
</organism>
<sequence length="477" mass="52405">MINQTQEPKIQHHVAVLAFPFGTHAAPLLSIVRRLAAAVPPNNTTVFSFFNTCHSNSSIFSSAAPNDNIKPYNVSDGVPEGYQFQGKPQEKIELFVKAAPQSFLEALDVAVKETGKEVTCLLTDAFFWFAADMAQEMRVPWLSFWTAGPTSLSAHLYTDLIRSTLTLPDANYGPPSNAKQKLEFIPGLSKVEVQDLPEGIVFGNLDSIFPSMLHQMGQVLPRATSVFINSFEELDTTITQDLKSKLKKFLNVGPLNLASPPPPSADVNGCIPWLEKQKASSVAYISFGSVMVPPPEELVAIAEALQGSGVPFIWSLRENSWTHLPKGFVEERAKKLQQGMVVSWAPQTEILSHGAVGVFVTHCGWNSLLESIEGGVPMICRPSFGDQRLNARMVQDGWEIGVGLEEGRGEVTFTRDAVLKSLDLVLNQERGKRMRERIKALNQLAKQAVGPKGSSADNFKTLFDDITSPPVQTHRHD</sequence>
<dbReference type="EC" id="2.4.1.-" evidence="5"/>
<dbReference type="Pfam" id="PF00201">
    <property type="entry name" value="UDPGT"/>
    <property type="match status" value="1"/>
</dbReference>
<name>A0A978VS92_ZIZJJ</name>
<evidence type="ECO:0000256" key="1">
    <source>
        <dbReference type="ARBA" id="ARBA00009995"/>
    </source>
</evidence>
<dbReference type="Proteomes" id="UP000813462">
    <property type="component" value="Unassembled WGS sequence"/>
</dbReference>
<gene>
    <name evidence="6" type="ORF">FEM48_Zijuj03G0197300</name>
</gene>
<proteinExistence type="inferred from homology"/>
<protein>
    <recommendedName>
        <fullName evidence="5">Glycosyltransferase</fullName>
        <ecNumber evidence="5">2.4.1.-</ecNumber>
    </recommendedName>
</protein>
<evidence type="ECO:0000313" key="7">
    <source>
        <dbReference type="Proteomes" id="UP000813462"/>
    </source>
</evidence>
<dbReference type="InterPro" id="IPR002213">
    <property type="entry name" value="UDP_glucos_trans"/>
</dbReference>
<dbReference type="GO" id="GO:0080044">
    <property type="term" value="F:quercetin 7-O-glucosyltransferase activity"/>
    <property type="evidence" value="ECO:0007669"/>
    <property type="project" value="TreeGrafter"/>
</dbReference>
<dbReference type="CDD" id="cd03784">
    <property type="entry name" value="GT1_Gtf-like"/>
    <property type="match status" value="1"/>
</dbReference>